<evidence type="ECO:0000313" key="1">
    <source>
        <dbReference type="EMBL" id="KAA4017202.1"/>
    </source>
</evidence>
<sequence>MSIGEILLRSRYQPLKRVLSYDVFNTGFNGWMTLMPNFTEYPDFDVPKTLVNKDQWPPVMLSSATFRYPGTHGAMSGTYSLKLSTRPVAAPYTEIPAEGCLGHAIKRLSFSRPGCKYLQIECW</sequence>
<dbReference type="EMBL" id="VWKO01000528">
    <property type="protein sequence ID" value="KAA4017202.1"/>
    <property type="molecule type" value="Genomic_DNA"/>
</dbReference>
<feature type="non-terminal residue" evidence="1">
    <location>
        <position position="123"/>
    </location>
</feature>
<comment type="caution">
    <text evidence="1">The sequence shown here is derived from an EMBL/GenBank/DDBJ whole genome shotgun (WGS) entry which is preliminary data.</text>
</comment>
<dbReference type="InterPro" id="IPR046663">
    <property type="entry name" value="DUF6772"/>
</dbReference>
<proteinExistence type="predicted"/>
<dbReference type="AlphaFoldDB" id="A0A641RIS1"/>
<reference evidence="1" key="1">
    <citation type="journal article" date="2019" name="Nat. Med.">
        <title>A library of human gut bacterial isolates paired with longitudinal multiomics data enables mechanistic microbiome research.</title>
        <authorList>
            <person name="Poyet M."/>
            <person name="Groussin M."/>
            <person name="Gibbons S.M."/>
            <person name="Avila-Pacheco J."/>
            <person name="Jiang X."/>
            <person name="Kearney S.M."/>
            <person name="Perrotta A.R."/>
            <person name="Berdy B."/>
            <person name="Zhao S."/>
            <person name="Lieberman T.D."/>
            <person name="Swanson P.K."/>
            <person name="Smith M."/>
            <person name="Roesemann S."/>
            <person name="Alexander J.E."/>
            <person name="Rich S.A."/>
            <person name="Livny J."/>
            <person name="Vlamakis H."/>
            <person name="Clish C."/>
            <person name="Bullock K."/>
            <person name="Deik A."/>
            <person name="Scott J."/>
            <person name="Pierce K.A."/>
            <person name="Xavier R.J."/>
            <person name="Alm E.J."/>
        </authorList>
    </citation>
    <scope>NUCLEOTIDE SEQUENCE</scope>
    <source>
        <strain evidence="1">BIOML-A147</strain>
    </source>
</reference>
<name>A0A641RIS1_BACOV</name>
<accession>A0A641RIS1</accession>
<dbReference type="Pfam" id="PF20562">
    <property type="entry name" value="DUF6772"/>
    <property type="match status" value="1"/>
</dbReference>
<gene>
    <name evidence="1" type="ORF">F3D60_31360</name>
</gene>
<protein>
    <submittedName>
        <fullName evidence="1">Uncharacterized protein</fullName>
    </submittedName>
</protein>
<organism evidence="1">
    <name type="scientific">Bacteroides ovatus</name>
    <dbReference type="NCBI Taxonomy" id="28116"/>
    <lineage>
        <taxon>Bacteria</taxon>
        <taxon>Pseudomonadati</taxon>
        <taxon>Bacteroidota</taxon>
        <taxon>Bacteroidia</taxon>
        <taxon>Bacteroidales</taxon>
        <taxon>Bacteroidaceae</taxon>
        <taxon>Bacteroides</taxon>
    </lineage>
</organism>